<gene>
    <name evidence="2" type="ORF">RHO25_012359</name>
</gene>
<evidence type="ECO:0000256" key="1">
    <source>
        <dbReference type="SAM" id="Phobius"/>
    </source>
</evidence>
<evidence type="ECO:0000313" key="3">
    <source>
        <dbReference type="Proteomes" id="UP001302367"/>
    </source>
</evidence>
<feature type="transmembrane region" description="Helical" evidence="1">
    <location>
        <begin position="183"/>
        <end position="209"/>
    </location>
</feature>
<name>A0ABZ0P795_CERBT</name>
<proteinExistence type="predicted"/>
<dbReference type="EMBL" id="CP134192">
    <property type="protein sequence ID" value="WPB07698.1"/>
    <property type="molecule type" value="Genomic_DNA"/>
</dbReference>
<protein>
    <submittedName>
        <fullName evidence="2">Uncharacterized protein</fullName>
    </submittedName>
</protein>
<organism evidence="2 3">
    <name type="scientific">Cercospora beticola</name>
    <name type="common">Sugarbeet leaf spot fungus</name>
    <dbReference type="NCBI Taxonomy" id="122368"/>
    <lineage>
        <taxon>Eukaryota</taxon>
        <taxon>Fungi</taxon>
        <taxon>Dikarya</taxon>
        <taxon>Ascomycota</taxon>
        <taxon>Pezizomycotina</taxon>
        <taxon>Dothideomycetes</taxon>
        <taxon>Dothideomycetidae</taxon>
        <taxon>Mycosphaerellales</taxon>
        <taxon>Mycosphaerellaceae</taxon>
        <taxon>Cercospora</taxon>
    </lineage>
</organism>
<reference evidence="2 3" key="1">
    <citation type="submission" date="2023-09" db="EMBL/GenBank/DDBJ databases">
        <title>Complete-Gapless Cercospora beticola genome.</title>
        <authorList>
            <person name="Wyatt N.A."/>
            <person name="Spanner R.E."/>
            <person name="Bolton M.D."/>
        </authorList>
    </citation>
    <scope>NUCLEOTIDE SEQUENCE [LARGE SCALE GENOMIC DNA]</scope>
    <source>
        <strain evidence="2">Cb09-40</strain>
    </source>
</reference>
<dbReference type="GeneID" id="35434758"/>
<keyword evidence="1" id="KW-0812">Transmembrane</keyword>
<sequence>MHCIFCRLKETHTERRTDPIRQHCLVKWLLKPPLPPLSTSSSSSPPPPRQYLQQCIEKCLPLPSCAGRCGTKAHGAPACEASVDSIFRRRLRHQRCSSAISTRNRTEAAAASTMLTPRAAVADPFAASVRVVSPPKTTKRKTAATEDTPPDIGKELNLHDLLARLDDDLHLPTSAAVVAVRLVAYPGLAVAALGALVVAYCFTLAWLVFHLQLLRLTIDTPLPALHLRRTEDWPSHSAPTGRRPPARRHMAPVCVLSTTSGLRIPPGRLHLHAISPHCEH</sequence>
<evidence type="ECO:0000313" key="2">
    <source>
        <dbReference type="EMBL" id="WPB07698.1"/>
    </source>
</evidence>
<keyword evidence="1" id="KW-0472">Membrane</keyword>
<accession>A0ABZ0P795</accession>
<keyword evidence="1" id="KW-1133">Transmembrane helix</keyword>
<dbReference type="RefSeq" id="XP_023449940.2">
    <property type="nucleotide sequence ID" value="XM_023603748.2"/>
</dbReference>
<dbReference type="Proteomes" id="UP001302367">
    <property type="component" value="Chromosome 9"/>
</dbReference>
<keyword evidence="3" id="KW-1185">Reference proteome</keyword>